<sequence>MRTRRQERPTSDELRTAVTESVSIAETLRRLGRPDSGTQRSLLRRWITEENLSTAHFLGQAHQRGKPGVTPVRPPEDILVKHDDGRRTRTVLLRRALLDIGVPNECAECGTEPEWLGRPMTLEIDHVNGDWSDDRRDNLRLLCPNCHRVRTRRSGWRRRLGGLGR</sequence>
<proteinExistence type="predicted"/>
<keyword evidence="3" id="KW-1185">Reference proteome</keyword>
<gene>
    <name evidence="2" type="ORF">DJ64_34985</name>
</gene>
<dbReference type="RefSeq" id="WP_078492844.1">
    <property type="nucleotide sequence ID" value="NZ_KL503830.1"/>
</dbReference>
<organism evidence="2 3">
    <name type="scientific">Streptomyces griseorubens</name>
    <dbReference type="NCBI Taxonomy" id="66897"/>
    <lineage>
        <taxon>Bacteria</taxon>
        <taxon>Bacillati</taxon>
        <taxon>Actinomycetota</taxon>
        <taxon>Actinomycetes</taxon>
        <taxon>Kitasatosporales</taxon>
        <taxon>Streptomycetaceae</taxon>
        <taxon>Streptomyces</taxon>
        <taxon>Streptomyces althioticus group</taxon>
    </lineage>
</organism>
<comment type="caution">
    <text evidence="2">The sequence shown here is derived from an EMBL/GenBank/DDBJ whole genome shotgun (WGS) entry which is preliminary data.</text>
</comment>
<dbReference type="EMBL" id="JJMG01000095">
    <property type="protein sequence ID" value="KEG41961.1"/>
    <property type="molecule type" value="Genomic_DNA"/>
</dbReference>
<dbReference type="CDD" id="cd00085">
    <property type="entry name" value="HNHc"/>
    <property type="match status" value="1"/>
</dbReference>
<dbReference type="Gene3D" id="1.10.30.50">
    <property type="match status" value="1"/>
</dbReference>
<accession>A0ABR4T3Q0</accession>
<name>A0ABR4T3Q0_9ACTN</name>
<evidence type="ECO:0000313" key="2">
    <source>
        <dbReference type="EMBL" id="KEG41961.1"/>
    </source>
</evidence>
<dbReference type="InterPro" id="IPR002711">
    <property type="entry name" value="HNH"/>
</dbReference>
<dbReference type="Proteomes" id="UP000027632">
    <property type="component" value="Unassembled WGS sequence"/>
</dbReference>
<feature type="domain" description="HNH" evidence="1">
    <location>
        <begin position="106"/>
        <end position="152"/>
    </location>
</feature>
<evidence type="ECO:0000313" key="3">
    <source>
        <dbReference type="Proteomes" id="UP000027632"/>
    </source>
</evidence>
<dbReference type="Pfam" id="PF01844">
    <property type="entry name" value="HNH"/>
    <property type="match status" value="1"/>
</dbReference>
<protein>
    <recommendedName>
        <fullName evidence="1">HNH domain-containing protein</fullName>
    </recommendedName>
</protein>
<dbReference type="InterPro" id="IPR003615">
    <property type="entry name" value="HNH_nuc"/>
</dbReference>
<reference evidence="2 3" key="1">
    <citation type="submission" date="2014-04" db="EMBL/GenBank/DDBJ databases">
        <title>Draft genome sequence of the novel Streptomyces griseorubens JSD-1 playing a role in carbon and nitrogen cycle.</title>
        <authorList>
            <consortium name="Shanghai Jiao Tong University"/>
            <person name="Feng H."/>
            <person name="Sun Y."/>
            <person name="Zhi Y."/>
            <person name="Mao L."/>
            <person name="Luo Y."/>
            <person name="Wei X."/>
            <person name="Zhou P."/>
        </authorList>
    </citation>
    <scope>NUCLEOTIDE SEQUENCE [LARGE SCALE GENOMIC DNA]</scope>
    <source>
        <strain evidence="2 3">JSD-1</strain>
    </source>
</reference>
<evidence type="ECO:0000259" key="1">
    <source>
        <dbReference type="Pfam" id="PF01844"/>
    </source>
</evidence>